<name>A0ABN7XF63_GIGMA</name>
<sequence>VIQEIGITKMTEMTIALEAVIDHLTHHGDPPIAPPRLTIE</sequence>
<evidence type="ECO:0000313" key="1">
    <source>
        <dbReference type="EMBL" id="CAG8852894.1"/>
    </source>
</evidence>
<accession>A0ABN7XF63</accession>
<feature type="non-terminal residue" evidence="1">
    <location>
        <position position="1"/>
    </location>
</feature>
<reference evidence="1 2" key="1">
    <citation type="submission" date="2021-06" db="EMBL/GenBank/DDBJ databases">
        <authorList>
            <person name="Kallberg Y."/>
            <person name="Tangrot J."/>
            <person name="Rosling A."/>
        </authorList>
    </citation>
    <scope>NUCLEOTIDE SEQUENCE [LARGE SCALE GENOMIC DNA]</scope>
    <source>
        <strain evidence="1 2">120-4 pot B 10/14</strain>
    </source>
</reference>
<organism evidence="1 2">
    <name type="scientific">Gigaspora margarita</name>
    <dbReference type="NCBI Taxonomy" id="4874"/>
    <lineage>
        <taxon>Eukaryota</taxon>
        <taxon>Fungi</taxon>
        <taxon>Fungi incertae sedis</taxon>
        <taxon>Mucoromycota</taxon>
        <taxon>Glomeromycotina</taxon>
        <taxon>Glomeromycetes</taxon>
        <taxon>Diversisporales</taxon>
        <taxon>Gigasporaceae</taxon>
        <taxon>Gigaspora</taxon>
    </lineage>
</organism>
<protein>
    <submittedName>
        <fullName evidence="1">13992_t:CDS:1</fullName>
    </submittedName>
</protein>
<keyword evidence="2" id="KW-1185">Reference proteome</keyword>
<feature type="non-terminal residue" evidence="1">
    <location>
        <position position="40"/>
    </location>
</feature>
<gene>
    <name evidence="1" type="ORF">GMARGA_LOCUS41715</name>
</gene>
<dbReference type="Proteomes" id="UP000789901">
    <property type="component" value="Unassembled WGS sequence"/>
</dbReference>
<evidence type="ECO:0000313" key="2">
    <source>
        <dbReference type="Proteomes" id="UP000789901"/>
    </source>
</evidence>
<dbReference type="EMBL" id="CAJVQB010117409">
    <property type="protein sequence ID" value="CAG8852894.1"/>
    <property type="molecule type" value="Genomic_DNA"/>
</dbReference>
<proteinExistence type="predicted"/>
<comment type="caution">
    <text evidence="1">The sequence shown here is derived from an EMBL/GenBank/DDBJ whole genome shotgun (WGS) entry which is preliminary data.</text>
</comment>